<protein>
    <recommendedName>
        <fullName evidence="4">MotY N-terminal domain-containing protein</fullName>
    </recommendedName>
</protein>
<gene>
    <name evidence="2" type="ORF">POL68_03285</name>
</gene>
<evidence type="ECO:0008006" key="4">
    <source>
        <dbReference type="Google" id="ProtNLM"/>
    </source>
</evidence>
<sequence length="209" mass="22865">MPSRSPLALIAAVFLGAFPPLAASSPGGTWAASLDKSQCQLFLRTKENPSSQSGFSVPLSALQGLSPEEGSTAPFRLVREAGTFAFEGRFSHEQGAGHFQFEPSPAFAKTLAGWGHAPLTPDEHYQLALFDLTSSWIRELASLGYKNLPTQELIQVGLFRVTPAFVREMRELGDEPMSLQDLIKLRIHGIDSAFVRSLSRPRGRTREKP</sequence>
<dbReference type="RefSeq" id="WP_272134702.1">
    <property type="nucleotide sequence ID" value="NZ_JAQNDM010000001.1"/>
</dbReference>
<comment type="caution">
    <text evidence="2">The sequence shown here is derived from an EMBL/GenBank/DDBJ whole genome shotgun (WGS) entry which is preliminary data.</text>
</comment>
<organism evidence="2 3">
    <name type="scientific">Stigmatella ashevillensis</name>
    <dbReference type="NCBI Taxonomy" id="2995309"/>
    <lineage>
        <taxon>Bacteria</taxon>
        <taxon>Pseudomonadati</taxon>
        <taxon>Myxococcota</taxon>
        <taxon>Myxococcia</taxon>
        <taxon>Myxococcales</taxon>
        <taxon>Cystobacterineae</taxon>
        <taxon>Archangiaceae</taxon>
        <taxon>Stigmatella</taxon>
    </lineage>
</organism>
<accession>A0ABT5D1E7</accession>
<evidence type="ECO:0000313" key="2">
    <source>
        <dbReference type="EMBL" id="MDC0707485.1"/>
    </source>
</evidence>
<name>A0ABT5D1E7_9BACT</name>
<dbReference type="EMBL" id="JAQNDM010000001">
    <property type="protein sequence ID" value="MDC0707485.1"/>
    <property type="molecule type" value="Genomic_DNA"/>
</dbReference>
<evidence type="ECO:0000256" key="1">
    <source>
        <dbReference type="SAM" id="SignalP"/>
    </source>
</evidence>
<proteinExistence type="predicted"/>
<evidence type="ECO:0000313" key="3">
    <source>
        <dbReference type="Proteomes" id="UP001221838"/>
    </source>
</evidence>
<keyword evidence="1" id="KW-0732">Signal</keyword>
<dbReference type="Proteomes" id="UP001221838">
    <property type="component" value="Unassembled WGS sequence"/>
</dbReference>
<keyword evidence="3" id="KW-1185">Reference proteome</keyword>
<reference evidence="2 3" key="1">
    <citation type="submission" date="2022-11" db="EMBL/GenBank/DDBJ databases">
        <title>Minimal conservation of predation-associated metabolite biosynthetic gene clusters underscores biosynthetic potential of Myxococcota including descriptions for ten novel species: Archangium lansinium sp. nov., Myxococcus landrumus sp. nov., Nannocystis bai.</title>
        <authorList>
            <person name="Ahearne A."/>
            <person name="Stevens C."/>
            <person name="Dowd S."/>
        </authorList>
    </citation>
    <scope>NUCLEOTIDE SEQUENCE [LARGE SCALE GENOMIC DNA]</scope>
    <source>
        <strain evidence="2 3">NCWAL01</strain>
    </source>
</reference>
<feature type="chain" id="PRO_5047451967" description="MotY N-terminal domain-containing protein" evidence="1">
    <location>
        <begin position="23"/>
        <end position="209"/>
    </location>
</feature>
<feature type="signal peptide" evidence="1">
    <location>
        <begin position="1"/>
        <end position="22"/>
    </location>
</feature>